<organism evidence="1 2">
    <name type="scientific">Pristionchus fissidentatus</name>
    <dbReference type="NCBI Taxonomy" id="1538716"/>
    <lineage>
        <taxon>Eukaryota</taxon>
        <taxon>Metazoa</taxon>
        <taxon>Ecdysozoa</taxon>
        <taxon>Nematoda</taxon>
        <taxon>Chromadorea</taxon>
        <taxon>Rhabditida</taxon>
        <taxon>Rhabditina</taxon>
        <taxon>Diplogasteromorpha</taxon>
        <taxon>Diplogasteroidea</taxon>
        <taxon>Neodiplogasteridae</taxon>
        <taxon>Pristionchus</taxon>
    </lineage>
</organism>
<dbReference type="Proteomes" id="UP001432322">
    <property type="component" value="Unassembled WGS sequence"/>
</dbReference>
<sequence length="94" mass="10734">VIKNNKKRYLTRMFAVAIERSSNAVSLAFRRSRYATLKIAIVRADHISFYNVMAKAVDALCALLVRARCNSGGIEMWASDQDEKAKSEEEIHWE</sequence>
<reference evidence="1" key="1">
    <citation type="submission" date="2023-10" db="EMBL/GenBank/DDBJ databases">
        <title>Genome assembly of Pristionchus species.</title>
        <authorList>
            <person name="Yoshida K."/>
            <person name="Sommer R.J."/>
        </authorList>
    </citation>
    <scope>NUCLEOTIDE SEQUENCE</scope>
    <source>
        <strain evidence="1">RS5133</strain>
    </source>
</reference>
<proteinExistence type="predicted"/>
<keyword evidence="2" id="KW-1185">Reference proteome</keyword>
<evidence type="ECO:0000313" key="2">
    <source>
        <dbReference type="Proteomes" id="UP001432322"/>
    </source>
</evidence>
<feature type="non-terminal residue" evidence="1">
    <location>
        <position position="1"/>
    </location>
</feature>
<gene>
    <name evidence="1" type="ORF">PFISCL1PPCAC_4846</name>
</gene>
<dbReference type="AlphaFoldDB" id="A0AAV5V2C2"/>
<protein>
    <submittedName>
        <fullName evidence="1">Uncharacterized protein</fullName>
    </submittedName>
</protein>
<name>A0AAV5V2C2_9BILA</name>
<dbReference type="EMBL" id="BTSY01000002">
    <property type="protein sequence ID" value="GMT13549.1"/>
    <property type="molecule type" value="Genomic_DNA"/>
</dbReference>
<comment type="caution">
    <text evidence="1">The sequence shown here is derived from an EMBL/GenBank/DDBJ whole genome shotgun (WGS) entry which is preliminary data.</text>
</comment>
<accession>A0AAV5V2C2</accession>
<evidence type="ECO:0000313" key="1">
    <source>
        <dbReference type="EMBL" id="GMT13549.1"/>
    </source>
</evidence>